<organism evidence="1 2">
    <name type="scientific">Leptosia nina</name>
    <dbReference type="NCBI Taxonomy" id="320188"/>
    <lineage>
        <taxon>Eukaryota</taxon>
        <taxon>Metazoa</taxon>
        <taxon>Ecdysozoa</taxon>
        <taxon>Arthropoda</taxon>
        <taxon>Hexapoda</taxon>
        <taxon>Insecta</taxon>
        <taxon>Pterygota</taxon>
        <taxon>Neoptera</taxon>
        <taxon>Endopterygota</taxon>
        <taxon>Lepidoptera</taxon>
        <taxon>Glossata</taxon>
        <taxon>Ditrysia</taxon>
        <taxon>Papilionoidea</taxon>
        <taxon>Pieridae</taxon>
        <taxon>Pierinae</taxon>
        <taxon>Leptosia</taxon>
    </lineage>
</organism>
<gene>
    <name evidence="1" type="ORF">LNINA_LOCUS12908</name>
</gene>
<sequence>MLNDSAASVLDSFETGVHVDYEREFRVYFTNRMQFDVAGVFAVPRHQITIVRRLLYGGAIRPIADYEVLVPAPVFNHSVHGSQTYFSVLLLSAEYAIRDRPEQAVAVAPYRYDSRHRYLDYSLCICNITSVVNILTVIRQPFALFEFVHTKFLGYRAF</sequence>
<protein>
    <submittedName>
        <fullName evidence="1">Uncharacterized protein</fullName>
    </submittedName>
</protein>
<comment type="caution">
    <text evidence="1">The sequence shown here is derived from an EMBL/GenBank/DDBJ whole genome shotgun (WGS) entry which is preliminary data.</text>
</comment>
<evidence type="ECO:0000313" key="1">
    <source>
        <dbReference type="EMBL" id="CAK1553949.1"/>
    </source>
</evidence>
<proteinExistence type="predicted"/>
<accession>A0AAV1K039</accession>
<name>A0AAV1K039_9NEOP</name>
<dbReference type="EMBL" id="CAVLEF010000265">
    <property type="protein sequence ID" value="CAK1553949.1"/>
    <property type="molecule type" value="Genomic_DNA"/>
</dbReference>
<evidence type="ECO:0000313" key="2">
    <source>
        <dbReference type="Proteomes" id="UP001497472"/>
    </source>
</evidence>
<dbReference type="Proteomes" id="UP001497472">
    <property type="component" value="Unassembled WGS sequence"/>
</dbReference>
<reference evidence="1 2" key="1">
    <citation type="submission" date="2023-11" db="EMBL/GenBank/DDBJ databases">
        <authorList>
            <person name="Okamura Y."/>
        </authorList>
    </citation>
    <scope>NUCLEOTIDE SEQUENCE [LARGE SCALE GENOMIC DNA]</scope>
</reference>
<dbReference type="AlphaFoldDB" id="A0AAV1K039"/>
<keyword evidence="2" id="KW-1185">Reference proteome</keyword>